<organism evidence="3 4">
    <name type="scientific">Tanacetum coccineum</name>
    <dbReference type="NCBI Taxonomy" id="301880"/>
    <lineage>
        <taxon>Eukaryota</taxon>
        <taxon>Viridiplantae</taxon>
        <taxon>Streptophyta</taxon>
        <taxon>Embryophyta</taxon>
        <taxon>Tracheophyta</taxon>
        <taxon>Spermatophyta</taxon>
        <taxon>Magnoliopsida</taxon>
        <taxon>eudicotyledons</taxon>
        <taxon>Gunneridae</taxon>
        <taxon>Pentapetalae</taxon>
        <taxon>asterids</taxon>
        <taxon>campanulids</taxon>
        <taxon>Asterales</taxon>
        <taxon>Asteraceae</taxon>
        <taxon>Asteroideae</taxon>
        <taxon>Anthemideae</taxon>
        <taxon>Anthemidinae</taxon>
        <taxon>Tanacetum</taxon>
    </lineage>
</organism>
<comment type="caution">
    <text evidence="3">The sequence shown here is derived from an EMBL/GenBank/DDBJ whole genome shotgun (WGS) entry which is preliminary data.</text>
</comment>
<dbReference type="Proteomes" id="UP001151760">
    <property type="component" value="Unassembled WGS sequence"/>
</dbReference>
<evidence type="ECO:0000256" key="2">
    <source>
        <dbReference type="SAM" id="MobiDB-lite"/>
    </source>
</evidence>
<reference evidence="3" key="2">
    <citation type="submission" date="2022-01" db="EMBL/GenBank/DDBJ databases">
        <authorList>
            <person name="Yamashiro T."/>
            <person name="Shiraishi A."/>
            <person name="Satake H."/>
            <person name="Nakayama K."/>
        </authorList>
    </citation>
    <scope>NUCLEOTIDE SEQUENCE</scope>
</reference>
<gene>
    <name evidence="3" type="ORF">Tco_0626417</name>
</gene>
<proteinExistence type="predicted"/>
<feature type="compositionally biased region" description="Polar residues" evidence="2">
    <location>
        <begin position="549"/>
        <end position="563"/>
    </location>
</feature>
<reference evidence="3" key="1">
    <citation type="journal article" date="2022" name="Int. J. Mol. Sci.">
        <title>Draft Genome of Tanacetum Coccineum: Genomic Comparison of Closely Related Tanacetum-Family Plants.</title>
        <authorList>
            <person name="Yamashiro T."/>
            <person name="Shiraishi A."/>
            <person name="Nakayama K."/>
            <person name="Satake H."/>
        </authorList>
    </citation>
    <scope>NUCLEOTIDE SEQUENCE</scope>
</reference>
<sequence length="664" mass="76104">MESLNSNSQERELHQLRQMQHKAKESCMKSFRLLHSFLQVLSYNELKINGCFERAFQTFFEQDVQTLTGSMLLHLDQLEKQLGKEEFQETGSMDAFKELKTRFQLLISFQYNFDYFDDLMIHKYFLAYTRTEVQQFRNTLIQHMEFVKKSIIERAKHKREYDSRMNDRQMQSKEKKKLQIQEVQSNTVHELKVDSVLMKNTCSRKENGTSETASSKTVKESSFDSATKEVHAIKFKMSKAKEICMTHEGKVDSSEALDVSLVVTECSETKSEKHVTRSRYGNDTHAADANMKPVNDKEPMAEVQLTAAQNVLVNEQQHSEQSEPIYDIHLLEKVDSNTTPDSANMSHRGGEIDQDAEHPLLNAELIKTKDMINDLKAQLQAKTTLICNLKNQIKSVKEASNEVKVKNDIDVIETINIELEHSVAKLLAANEQLHKENEHLKQTYKELYDSIKKSRVQNKDNSDSLISQINQKSVENADLKAQIQEKVFANAAFKNEMRKLKGNSVDTKISRPRFASKVDEKNDLSKTVTPHYLPKVRESAPAKPHHVNAPSSSRNSQKESYGSNDMAHTYFLEEGRKKTQKRNRIPIPRDMASARRHRTPNTCTPNPMNISSSSLVPQCQMASIGKTSGLAPQRKENCMLQCALSLKEISWEIAAWQQFGGLFF</sequence>
<evidence type="ECO:0000313" key="3">
    <source>
        <dbReference type="EMBL" id="GJS53055.1"/>
    </source>
</evidence>
<name>A0ABQ4WJJ8_9ASTR</name>
<feature type="region of interest" description="Disordered" evidence="2">
    <location>
        <begin position="534"/>
        <end position="564"/>
    </location>
</feature>
<accession>A0ABQ4WJJ8</accession>
<feature type="region of interest" description="Disordered" evidence="2">
    <location>
        <begin position="202"/>
        <end position="223"/>
    </location>
</feature>
<protein>
    <submittedName>
        <fullName evidence="3">Uncharacterized protein</fullName>
    </submittedName>
</protein>
<evidence type="ECO:0000256" key="1">
    <source>
        <dbReference type="SAM" id="Coils"/>
    </source>
</evidence>
<evidence type="ECO:0000313" key="4">
    <source>
        <dbReference type="Proteomes" id="UP001151760"/>
    </source>
</evidence>
<feature type="coiled-coil region" evidence="1">
    <location>
        <begin position="416"/>
        <end position="450"/>
    </location>
</feature>
<dbReference type="EMBL" id="BQNB010008698">
    <property type="protein sequence ID" value="GJS53055.1"/>
    <property type="molecule type" value="Genomic_DNA"/>
</dbReference>
<keyword evidence="1" id="KW-0175">Coiled coil</keyword>
<keyword evidence="4" id="KW-1185">Reference proteome</keyword>